<reference evidence="1" key="1">
    <citation type="submission" date="2020-06" db="EMBL/GenBank/DDBJ databases">
        <authorList>
            <person name="Ji K."/>
            <person name="Li J."/>
        </authorList>
    </citation>
    <scope>NUCLEOTIDE SEQUENCE</scope>
    <source>
        <strain evidence="1">JKM2019</strain>
        <tissue evidence="1">Whole body</tissue>
    </source>
</reference>
<dbReference type="Proteomes" id="UP000828236">
    <property type="component" value="Unassembled WGS sequence"/>
</dbReference>
<sequence length="91" mass="10822">MYKFKLSSYRLNRLLCRFQWSIRWWNVLKNGNNNIVIMDKNHHYYPHLSINESLQLLAQFLSLIVSLSGLFGTMRRSILLSSLYALAMKLK</sequence>
<gene>
    <name evidence="1" type="ORF">HUG17_2464</name>
</gene>
<accession>A0A9D4NUA6</accession>
<organism evidence="1">
    <name type="scientific">Dermatophagoides farinae</name>
    <name type="common">American house dust mite</name>
    <dbReference type="NCBI Taxonomy" id="6954"/>
    <lineage>
        <taxon>Eukaryota</taxon>
        <taxon>Metazoa</taxon>
        <taxon>Ecdysozoa</taxon>
        <taxon>Arthropoda</taxon>
        <taxon>Chelicerata</taxon>
        <taxon>Arachnida</taxon>
        <taxon>Acari</taxon>
        <taxon>Acariformes</taxon>
        <taxon>Sarcoptiformes</taxon>
        <taxon>Astigmata</taxon>
        <taxon>Psoroptidia</taxon>
        <taxon>Analgoidea</taxon>
        <taxon>Pyroglyphidae</taxon>
        <taxon>Dermatophagoidinae</taxon>
        <taxon>Dermatophagoides</taxon>
    </lineage>
</organism>
<reference evidence="1" key="2">
    <citation type="journal article" date="2021" name="World Allergy Organ. J.">
        <title>Chromosome-level assembly of Dermatophagoides farinae genome and transcriptome reveals two novel allergens Der f 37 and Der f 39.</title>
        <authorList>
            <person name="Chen J."/>
            <person name="Cai Z."/>
            <person name="Fan D."/>
            <person name="Hu J."/>
            <person name="Hou Y."/>
            <person name="He Y."/>
            <person name="Zhang Z."/>
            <person name="Zhao Z."/>
            <person name="Gao P."/>
            <person name="Hu W."/>
            <person name="Sun J."/>
            <person name="Li J."/>
            <person name="Ji K."/>
        </authorList>
    </citation>
    <scope>NUCLEOTIDE SEQUENCE</scope>
    <source>
        <strain evidence="1">JKM2019</strain>
    </source>
</reference>
<dbReference type="AlphaFoldDB" id="A0A9D4NUA6"/>
<evidence type="ECO:0000313" key="1">
    <source>
        <dbReference type="EMBL" id="KAH7638431.1"/>
    </source>
</evidence>
<comment type="caution">
    <text evidence="1">The sequence shown here is derived from an EMBL/GenBank/DDBJ whole genome shotgun (WGS) entry which is preliminary data.</text>
</comment>
<name>A0A9D4NUA6_DERFA</name>
<proteinExistence type="predicted"/>
<dbReference type="EMBL" id="SDOV01000007">
    <property type="protein sequence ID" value="KAH7638431.1"/>
    <property type="molecule type" value="Genomic_DNA"/>
</dbReference>
<protein>
    <submittedName>
        <fullName evidence="1">Uncharacterized protein</fullName>
    </submittedName>
</protein>